<accession>A0AAI8KAH3</accession>
<sequence length="76" mass="8364">MIKKTVAAIAIALTTLMTVSMAQAEGEVAKGVRHDVREVDKGAKHDGKEIDKGAHHLNKERHKEGKHIDKTVKKDL</sequence>
<feature type="chain" id="PRO_5042523272" description="Lipoprotein" evidence="2">
    <location>
        <begin position="25"/>
        <end position="76"/>
    </location>
</feature>
<feature type="region of interest" description="Disordered" evidence="1">
    <location>
        <begin position="35"/>
        <end position="76"/>
    </location>
</feature>
<protein>
    <recommendedName>
        <fullName evidence="5">Lipoprotein</fullName>
    </recommendedName>
</protein>
<evidence type="ECO:0000256" key="1">
    <source>
        <dbReference type="SAM" id="MobiDB-lite"/>
    </source>
</evidence>
<dbReference type="EMBL" id="CP031641">
    <property type="protein sequence ID" value="AXO88011.1"/>
    <property type="molecule type" value="Genomic_DNA"/>
</dbReference>
<feature type="signal peptide" evidence="2">
    <location>
        <begin position="1"/>
        <end position="24"/>
    </location>
</feature>
<keyword evidence="4" id="KW-1185">Reference proteome</keyword>
<gene>
    <name evidence="3" type="ORF">DZC75_08375</name>
</gene>
<organism evidence="3 4">
    <name type="scientific">Pseudomonas parafulva</name>
    <dbReference type="NCBI Taxonomy" id="157782"/>
    <lineage>
        <taxon>Bacteria</taxon>
        <taxon>Pseudomonadati</taxon>
        <taxon>Pseudomonadota</taxon>
        <taxon>Gammaproteobacteria</taxon>
        <taxon>Pseudomonadales</taxon>
        <taxon>Pseudomonadaceae</taxon>
        <taxon>Pseudomonas</taxon>
    </lineage>
</organism>
<evidence type="ECO:0000313" key="4">
    <source>
        <dbReference type="Proteomes" id="UP000258127"/>
    </source>
</evidence>
<name>A0AAI8KAH3_9PSED</name>
<reference evidence="3 4" key="1">
    <citation type="submission" date="2018-08" db="EMBL/GenBank/DDBJ databases">
        <authorList>
            <person name="Lee Y."/>
            <person name="Kakembo D."/>
        </authorList>
    </citation>
    <scope>NUCLEOTIDE SEQUENCE [LARGE SCALE GENOMIC DNA]</scope>
    <source>
        <strain evidence="3 4">JBCS1880</strain>
    </source>
</reference>
<evidence type="ECO:0008006" key="5">
    <source>
        <dbReference type="Google" id="ProtNLM"/>
    </source>
</evidence>
<feature type="compositionally biased region" description="Basic and acidic residues" evidence="1">
    <location>
        <begin position="35"/>
        <end position="54"/>
    </location>
</feature>
<keyword evidence="2" id="KW-0732">Signal</keyword>
<evidence type="ECO:0000256" key="2">
    <source>
        <dbReference type="SAM" id="SignalP"/>
    </source>
</evidence>
<dbReference type="Proteomes" id="UP000258127">
    <property type="component" value="Chromosome"/>
</dbReference>
<dbReference type="AlphaFoldDB" id="A0AAI8KAH3"/>
<feature type="compositionally biased region" description="Basic and acidic residues" evidence="1">
    <location>
        <begin position="61"/>
        <end position="76"/>
    </location>
</feature>
<evidence type="ECO:0000313" key="3">
    <source>
        <dbReference type="EMBL" id="AXO88011.1"/>
    </source>
</evidence>
<proteinExistence type="predicted"/>